<dbReference type="Gene3D" id="2.30.30.40">
    <property type="entry name" value="SH3 Domains"/>
    <property type="match status" value="1"/>
</dbReference>
<gene>
    <name evidence="13" type="ORF">BLA29_014353</name>
</gene>
<keyword evidence="4 10" id="KW-0728">SH3 domain</keyword>
<dbReference type="PRINTS" id="PR00452">
    <property type="entry name" value="SH3DOMAIN"/>
</dbReference>
<evidence type="ECO:0000256" key="3">
    <source>
        <dbReference type="ARBA" id="ARBA00010020"/>
    </source>
</evidence>
<sequence>SQSKSDQQDPSKTTAVTNNDNDPSQQPSQAKIEVDKVQPMESSPAGQDWIPTNYIEKVIAIYDYTADKDDELSFQENSLIYVIRKNEDGWWE</sequence>
<evidence type="ECO:0000256" key="1">
    <source>
        <dbReference type="ARBA" id="ARBA00004245"/>
    </source>
</evidence>
<evidence type="ECO:0000256" key="10">
    <source>
        <dbReference type="PROSITE-ProRule" id="PRU00192"/>
    </source>
</evidence>
<feature type="non-terminal residue" evidence="13">
    <location>
        <position position="92"/>
    </location>
</feature>
<accession>A0A1Y3B0L0</accession>
<dbReference type="InterPro" id="IPR001452">
    <property type="entry name" value="SH3_domain"/>
</dbReference>
<evidence type="ECO:0000313" key="14">
    <source>
        <dbReference type="Proteomes" id="UP000194236"/>
    </source>
</evidence>
<dbReference type="GO" id="GO:0030833">
    <property type="term" value="P:regulation of actin filament polymerization"/>
    <property type="evidence" value="ECO:0007669"/>
    <property type="project" value="TreeGrafter"/>
</dbReference>
<evidence type="ECO:0000256" key="5">
    <source>
        <dbReference type="ARBA" id="ARBA00022490"/>
    </source>
</evidence>
<dbReference type="Pfam" id="PF00018">
    <property type="entry name" value="SH3_1"/>
    <property type="match status" value="1"/>
</dbReference>
<evidence type="ECO:0000256" key="6">
    <source>
        <dbReference type="ARBA" id="ARBA00022553"/>
    </source>
</evidence>
<proteinExistence type="inferred from homology"/>
<name>A0A1Y3B0L0_EURMA</name>
<evidence type="ECO:0000256" key="11">
    <source>
        <dbReference type="SAM" id="MobiDB-lite"/>
    </source>
</evidence>
<feature type="non-terminal residue" evidence="13">
    <location>
        <position position="1"/>
    </location>
</feature>
<dbReference type="PANTHER" id="PTHR15735">
    <property type="entry name" value="FCH AND DOUBLE SH3 DOMAINS PROTEIN"/>
    <property type="match status" value="1"/>
</dbReference>
<keyword evidence="7" id="KW-0175">Coiled coil</keyword>
<keyword evidence="6" id="KW-0597">Phosphoprotein</keyword>
<protein>
    <submittedName>
        <fullName evidence="13">SH3 domain containing protein</fullName>
    </submittedName>
</protein>
<evidence type="ECO:0000313" key="13">
    <source>
        <dbReference type="EMBL" id="OTF74340.1"/>
    </source>
</evidence>
<evidence type="ECO:0000256" key="2">
    <source>
        <dbReference type="ARBA" id="ARBA00004510"/>
    </source>
</evidence>
<dbReference type="AlphaFoldDB" id="A0A1Y3B0L0"/>
<reference evidence="13 14" key="1">
    <citation type="submission" date="2017-03" db="EMBL/GenBank/DDBJ databases">
        <title>Genome Survey of Euroglyphus maynei.</title>
        <authorList>
            <person name="Arlian L.G."/>
            <person name="Morgan M.S."/>
            <person name="Rider S.D."/>
        </authorList>
    </citation>
    <scope>NUCLEOTIDE SEQUENCE [LARGE SCALE GENOMIC DNA]</scope>
    <source>
        <strain evidence="13">Arlian Lab</strain>
        <tissue evidence="13">Whole body</tissue>
    </source>
</reference>
<evidence type="ECO:0000256" key="7">
    <source>
        <dbReference type="ARBA" id="ARBA00023054"/>
    </source>
</evidence>
<evidence type="ECO:0000259" key="12">
    <source>
        <dbReference type="PROSITE" id="PS50002"/>
    </source>
</evidence>
<dbReference type="SUPFAM" id="SSF50044">
    <property type="entry name" value="SH3-domain"/>
    <property type="match status" value="1"/>
</dbReference>
<comment type="caution">
    <text evidence="13">The sequence shown here is derived from an EMBL/GenBank/DDBJ whole genome shotgun (WGS) entry which is preliminary data.</text>
</comment>
<evidence type="ECO:0000256" key="4">
    <source>
        <dbReference type="ARBA" id="ARBA00022443"/>
    </source>
</evidence>
<feature type="domain" description="SH3" evidence="12">
    <location>
        <begin position="53"/>
        <end position="92"/>
    </location>
</feature>
<dbReference type="OrthoDB" id="6511208at2759"/>
<organism evidence="13 14">
    <name type="scientific">Euroglyphus maynei</name>
    <name type="common">Mayne's house dust mite</name>
    <dbReference type="NCBI Taxonomy" id="6958"/>
    <lineage>
        <taxon>Eukaryota</taxon>
        <taxon>Metazoa</taxon>
        <taxon>Ecdysozoa</taxon>
        <taxon>Arthropoda</taxon>
        <taxon>Chelicerata</taxon>
        <taxon>Arachnida</taxon>
        <taxon>Acari</taxon>
        <taxon>Acariformes</taxon>
        <taxon>Sarcoptiformes</taxon>
        <taxon>Astigmata</taxon>
        <taxon>Psoroptidia</taxon>
        <taxon>Analgoidea</taxon>
        <taxon>Pyroglyphidae</taxon>
        <taxon>Pyroglyphinae</taxon>
        <taxon>Euroglyphus</taxon>
    </lineage>
</organism>
<dbReference type="Proteomes" id="UP000194236">
    <property type="component" value="Unassembled WGS sequence"/>
</dbReference>
<keyword evidence="5" id="KW-0963">Cytoplasm</keyword>
<keyword evidence="8" id="KW-0206">Cytoskeleton</keyword>
<dbReference type="GO" id="GO:0030027">
    <property type="term" value="C:lamellipodium"/>
    <property type="evidence" value="ECO:0007669"/>
    <property type="project" value="UniProtKB-SubCell"/>
</dbReference>
<comment type="subcellular location">
    <subcellularLocation>
        <location evidence="2">Cell projection</location>
        <location evidence="2">Lamellipodium</location>
    </subcellularLocation>
    <subcellularLocation>
        <location evidence="1">Cytoplasm</location>
        <location evidence="1">Cytoskeleton</location>
    </subcellularLocation>
</comment>
<dbReference type="EMBL" id="MUJZ01047585">
    <property type="protein sequence ID" value="OTF74340.1"/>
    <property type="molecule type" value="Genomic_DNA"/>
</dbReference>
<dbReference type="GO" id="GO:0005856">
    <property type="term" value="C:cytoskeleton"/>
    <property type="evidence" value="ECO:0007669"/>
    <property type="project" value="UniProtKB-SubCell"/>
</dbReference>
<feature type="compositionally biased region" description="Polar residues" evidence="11">
    <location>
        <begin position="13"/>
        <end position="29"/>
    </location>
</feature>
<comment type="similarity">
    <text evidence="3">Belongs to the ABI family.</text>
</comment>
<evidence type="ECO:0000256" key="9">
    <source>
        <dbReference type="ARBA" id="ARBA00023273"/>
    </source>
</evidence>
<dbReference type="FunFam" id="2.30.30.40:FF:000002">
    <property type="entry name" value="abl interactor 1 isoform X1"/>
    <property type="match status" value="1"/>
</dbReference>
<evidence type="ECO:0000256" key="8">
    <source>
        <dbReference type="ARBA" id="ARBA00023212"/>
    </source>
</evidence>
<keyword evidence="14" id="KW-1185">Reference proteome</keyword>
<keyword evidence="9" id="KW-0966">Cell projection</keyword>
<feature type="region of interest" description="Disordered" evidence="11">
    <location>
        <begin position="1"/>
        <end position="48"/>
    </location>
</feature>
<dbReference type="PANTHER" id="PTHR15735:SF21">
    <property type="entry name" value="PROTEIN NERVOUS WRECK"/>
    <property type="match status" value="1"/>
</dbReference>
<feature type="compositionally biased region" description="Low complexity" evidence="11">
    <location>
        <begin position="1"/>
        <end position="12"/>
    </location>
</feature>
<dbReference type="PROSITE" id="PS50002">
    <property type="entry name" value="SH3"/>
    <property type="match status" value="1"/>
</dbReference>
<dbReference type="InterPro" id="IPR036028">
    <property type="entry name" value="SH3-like_dom_sf"/>
</dbReference>